<proteinExistence type="predicted"/>
<dbReference type="Proteomes" id="UP000233742">
    <property type="component" value="Plasmid pBM152"/>
</dbReference>
<sequence>MQIMAQLIGQKGDQQVRIAQDSMLTRTGGNPVQIVAQGIADGRFRRGIGASGLSARCRVAGQNLRRDGGFAILGRT</sequence>
<accession>A0A2K9EV68</accession>
<protein>
    <submittedName>
        <fullName evidence="1">Uncharacterized protein</fullName>
    </submittedName>
</protein>
<dbReference type="AlphaFoldDB" id="A0A2K9EV68"/>
<keyword evidence="2" id="KW-1185">Reference proteome</keyword>
<dbReference type="EMBL" id="CP025410">
    <property type="protein sequence ID" value="AUH35675.1"/>
    <property type="molecule type" value="Genomic_DNA"/>
</dbReference>
<name>A0A2K9EV68_9RHOB</name>
<evidence type="ECO:0000313" key="1">
    <source>
        <dbReference type="EMBL" id="AUH35675.1"/>
    </source>
</evidence>
<dbReference type="KEGG" id="paro:CUV01_19015"/>
<organism evidence="1 2">
    <name type="scientific">Paracoccus tegillarcae</name>
    <dbReference type="NCBI Taxonomy" id="1529068"/>
    <lineage>
        <taxon>Bacteria</taxon>
        <taxon>Pseudomonadati</taxon>
        <taxon>Pseudomonadota</taxon>
        <taxon>Alphaproteobacteria</taxon>
        <taxon>Rhodobacterales</taxon>
        <taxon>Paracoccaceae</taxon>
        <taxon>Paracoccus</taxon>
    </lineage>
</organism>
<gene>
    <name evidence="1" type="ORF">CUV01_19015</name>
</gene>
<geneLocation type="plasmid" evidence="2">
    <name>pbm152</name>
</geneLocation>
<keyword evidence="1" id="KW-0614">Plasmid</keyword>
<reference evidence="1 2" key="1">
    <citation type="submission" date="2017-12" db="EMBL/GenBank/DDBJ databases">
        <authorList>
            <person name="Hurst M.R.H."/>
        </authorList>
    </citation>
    <scope>NUCLEOTIDE SEQUENCE [LARGE SCALE GENOMIC DNA]</scope>
    <source>
        <strain evidence="1 2">BM15</strain>
        <plasmid evidence="2">Plasmid pbm152</plasmid>
    </source>
</reference>
<evidence type="ECO:0000313" key="2">
    <source>
        <dbReference type="Proteomes" id="UP000233742"/>
    </source>
</evidence>